<name>A0A0M8MV88_9BASI</name>
<gene>
    <name evidence="2" type="ORF">Malapachy_4255</name>
</gene>
<dbReference type="Proteomes" id="UP000037751">
    <property type="component" value="Unassembled WGS sequence"/>
</dbReference>
<evidence type="ECO:0008006" key="4">
    <source>
        <dbReference type="Google" id="ProtNLM"/>
    </source>
</evidence>
<dbReference type="RefSeq" id="XP_017991903.1">
    <property type="nucleotide sequence ID" value="XM_018138706.1"/>
</dbReference>
<protein>
    <recommendedName>
        <fullName evidence="4">Invertebrate defensins family profile domain-containing protein</fullName>
    </recommendedName>
</protein>
<dbReference type="VEuPathDB" id="FungiDB:Malapachy_4255"/>
<dbReference type="OrthoDB" id="3355236at2759"/>
<feature type="signal peptide" evidence="1">
    <location>
        <begin position="1"/>
        <end position="19"/>
    </location>
</feature>
<sequence length="141" mass="14611">MRFAIVLSLLVCLISFVSAQSLCFPRPSFLSGTCSTECGLRGHSGGSFSNGQCCCSGAKKRSVEISPEENLRSAEEFFGGKLLVAQDNTLQVNKGHAVSRISCNLCNIGSLNGGGLCCEASCKSVGKNSGSCKNGVCVCGK</sequence>
<dbReference type="EMBL" id="LGAV01000004">
    <property type="protein sequence ID" value="KOS14271.1"/>
    <property type="molecule type" value="Genomic_DNA"/>
</dbReference>
<keyword evidence="3" id="KW-1185">Reference proteome</keyword>
<evidence type="ECO:0000313" key="3">
    <source>
        <dbReference type="Proteomes" id="UP000037751"/>
    </source>
</evidence>
<accession>A0A0M8MV88</accession>
<reference evidence="2 3" key="1">
    <citation type="submission" date="2015-07" db="EMBL/GenBank/DDBJ databases">
        <title>Draft Genome Sequence of Malassezia furfur CBS1878 and Malassezia pachydermatis CBS1879.</title>
        <authorList>
            <person name="Triana S."/>
            <person name="Ohm R."/>
            <person name="Gonzalez A."/>
            <person name="DeCock H."/>
            <person name="Restrepo S."/>
            <person name="Celis A."/>
        </authorList>
    </citation>
    <scope>NUCLEOTIDE SEQUENCE [LARGE SCALE GENOMIC DNA]</scope>
    <source>
        <strain evidence="2 3">CBS 1879</strain>
    </source>
</reference>
<comment type="caution">
    <text evidence="2">The sequence shown here is derived from an EMBL/GenBank/DDBJ whole genome shotgun (WGS) entry which is preliminary data.</text>
</comment>
<feature type="chain" id="PRO_5005818724" description="Invertebrate defensins family profile domain-containing protein" evidence="1">
    <location>
        <begin position="20"/>
        <end position="141"/>
    </location>
</feature>
<proteinExistence type="predicted"/>
<evidence type="ECO:0000313" key="2">
    <source>
        <dbReference type="EMBL" id="KOS14271.1"/>
    </source>
</evidence>
<keyword evidence="1" id="KW-0732">Signal</keyword>
<organism evidence="2 3">
    <name type="scientific">Malassezia pachydermatis</name>
    <dbReference type="NCBI Taxonomy" id="77020"/>
    <lineage>
        <taxon>Eukaryota</taxon>
        <taxon>Fungi</taxon>
        <taxon>Dikarya</taxon>
        <taxon>Basidiomycota</taxon>
        <taxon>Ustilaginomycotina</taxon>
        <taxon>Malasseziomycetes</taxon>
        <taxon>Malasseziales</taxon>
        <taxon>Malasseziaceae</taxon>
        <taxon>Malassezia</taxon>
    </lineage>
</organism>
<dbReference type="AlphaFoldDB" id="A0A0M8MV88"/>
<dbReference type="GeneID" id="28730582"/>
<evidence type="ECO:0000256" key="1">
    <source>
        <dbReference type="SAM" id="SignalP"/>
    </source>
</evidence>